<dbReference type="PANTHER" id="PTHR30154:SF34">
    <property type="entry name" value="TRANSCRIPTIONAL REGULATOR AZLB"/>
    <property type="match status" value="1"/>
</dbReference>
<dbReference type="Gene3D" id="1.10.10.10">
    <property type="entry name" value="Winged helix-like DNA-binding domain superfamily/Winged helix DNA-binding domain"/>
    <property type="match status" value="1"/>
</dbReference>
<keyword evidence="3" id="KW-0804">Transcription</keyword>
<evidence type="ECO:0000256" key="1">
    <source>
        <dbReference type="ARBA" id="ARBA00023015"/>
    </source>
</evidence>
<evidence type="ECO:0000313" key="5">
    <source>
        <dbReference type="EMBL" id="AFK05108.1"/>
    </source>
</evidence>
<dbReference type="EMBL" id="CP002961">
    <property type="protein sequence ID" value="AFK05108.1"/>
    <property type="molecule type" value="Genomic_DNA"/>
</dbReference>
<proteinExistence type="predicted"/>
<evidence type="ECO:0000259" key="4">
    <source>
        <dbReference type="PROSITE" id="PS50956"/>
    </source>
</evidence>
<dbReference type="Gene3D" id="3.30.70.920">
    <property type="match status" value="1"/>
</dbReference>
<evidence type="ECO:0000256" key="2">
    <source>
        <dbReference type="ARBA" id="ARBA00023125"/>
    </source>
</evidence>
<dbReference type="Pfam" id="PF13412">
    <property type="entry name" value="HTH_24"/>
    <property type="match status" value="1"/>
</dbReference>
<feature type="domain" description="HTH asnC-type" evidence="4">
    <location>
        <begin position="7"/>
        <end position="68"/>
    </location>
</feature>
<dbReference type="RefSeq" id="WP_015030796.1">
    <property type="nucleotide sequence ID" value="NC_018748.1"/>
</dbReference>
<dbReference type="InterPro" id="IPR019888">
    <property type="entry name" value="Tscrpt_reg_AsnC-like"/>
</dbReference>
<gene>
    <name evidence="5" type="ordered locus">Emtol_3983</name>
</gene>
<reference evidence="5 6" key="1">
    <citation type="submission" date="2011-07" db="EMBL/GenBank/DDBJ databases">
        <title>The complete genome of chromosome of Emticicia oligotrophica DSM 17448.</title>
        <authorList>
            <consortium name="US DOE Joint Genome Institute (JGI-PGF)"/>
            <person name="Lucas S."/>
            <person name="Han J."/>
            <person name="Lapidus A."/>
            <person name="Bruce D."/>
            <person name="Goodwin L."/>
            <person name="Pitluck S."/>
            <person name="Peters L."/>
            <person name="Kyrpides N."/>
            <person name="Mavromatis K."/>
            <person name="Ivanova N."/>
            <person name="Ovchinnikova G."/>
            <person name="Teshima H."/>
            <person name="Detter J.C."/>
            <person name="Tapia R."/>
            <person name="Han C."/>
            <person name="Land M."/>
            <person name="Hauser L."/>
            <person name="Markowitz V."/>
            <person name="Cheng J.-F."/>
            <person name="Hugenholtz P."/>
            <person name="Woyke T."/>
            <person name="Wu D."/>
            <person name="Tindall B."/>
            <person name="Pomrenke H."/>
            <person name="Brambilla E."/>
            <person name="Klenk H.-P."/>
            <person name="Eisen J.A."/>
        </authorList>
    </citation>
    <scope>NUCLEOTIDE SEQUENCE [LARGE SCALE GENOMIC DNA]</scope>
    <source>
        <strain evidence="5 6">DSM 17448</strain>
    </source>
</reference>
<keyword evidence="2" id="KW-0238">DNA-binding</keyword>
<name>A0ABN4ARF4_EMTOG</name>
<evidence type="ECO:0000256" key="3">
    <source>
        <dbReference type="ARBA" id="ARBA00023163"/>
    </source>
</evidence>
<dbReference type="PRINTS" id="PR00033">
    <property type="entry name" value="HTHASNC"/>
</dbReference>
<dbReference type="SMART" id="SM00344">
    <property type="entry name" value="HTH_ASNC"/>
    <property type="match status" value="1"/>
</dbReference>
<accession>A0ABN4ARF4</accession>
<organism evidence="5 6">
    <name type="scientific">Emticicia oligotrophica (strain DSM 17448 / CIP 109782 / MTCC 6937 / GPTSA100-15)</name>
    <dbReference type="NCBI Taxonomy" id="929562"/>
    <lineage>
        <taxon>Bacteria</taxon>
        <taxon>Pseudomonadati</taxon>
        <taxon>Bacteroidota</taxon>
        <taxon>Cytophagia</taxon>
        <taxon>Cytophagales</taxon>
        <taxon>Leadbetterellaceae</taxon>
        <taxon>Emticicia</taxon>
    </lineage>
</organism>
<dbReference type="SUPFAM" id="SSF54909">
    <property type="entry name" value="Dimeric alpha+beta barrel"/>
    <property type="match status" value="1"/>
</dbReference>
<dbReference type="SUPFAM" id="SSF46785">
    <property type="entry name" value="Winged helix' DNA-binding domain"/>
    <property type="match status" value="1"/>
</dbReference>
<dbReference type="PROSITE" id="PS50956">
    <property type="entry name" value="HTH_ASNC_2"/>
    <property type="match status" value="1"/>
</dbReference>
<dbReference type="InterPro" id="IPR036388">
    <property type="entry name" value="WH-like_DNA-bd_sf"/>
</dbReference>
<sequence>MDKNFEIDKTDLKILSLLMQDAKMPYTAIGEKIFVSGGTVHVRMNKMEQMGIVKGSQLIVDPIKLGWDISAFLGIYLDKSELYDTVADQLENIPEVVSINYTTGQYSIFVKIVCRDTQHLREVLHDKIQKVGGINRTETFISLEERFNRPIPLV</sequence>
<dbReference type="PANTHER" id="PTHR30154">
    <property type="entry name" value="LEUCINE-RESPONSIVE REGULATORY PROTEIN"/>
    <property type="match status" value="1"/>
</dbReference>
<dbReference type="Proteomes" id="UP000002875">
    <property type="component" value="Chromosome"/>
</dbReference>
<dbReference type="InterPro" id="IPR000485">
    <property type="entry name" value="AsnC-type_HTH_dom"/>
</dbReference>
<keyword evidence="6" id="KW-1185">Reference proteome</keyword>
<protein>
    <submittedName>
        <fullName evidence="5">Transcriptional regulator, AsnC family</fullName>
    </submittedName>
</protein>
<dbReference type="InterPro" id="IPR036390">
    <property type="entry name" value="WH_DNA-bd_sf"/>
</dbReference>
<evidence type="ECO:0000313" key="6">
    <source>
        <dbReference type="Proteomes" id="UP000002875"/>
    </source>
</evidence>
<keyword evidence="1" id="KW-0805">Transcription regulation</keyword>
<dbReference type="Pfam" id="PF01037">
    <property type="entry name" value="AsnC_trans_reg"/>
    <property type="match status" value="1"/>
</dbReference>
<dbReference type="InterPro" id="IPR019887">
    <property type="entry name" value="Tscrpt_reg_AsnC/Lrp_C"/>
</dbReference>
<dbReference type="InterPro" id="IPR011008">
    <property type="entry name" value="Dimeric_a/b-barrel"/>
</dbReference>